<accession>A0ABW5F2T3</accession>
<feature type="transmembrane region" description="Helical" evidence="9">
    <location>
        <begin position="12"/>
        <end position="29"/>
    </location>
</feature>
<evidence type="ECO:0000256" key="3">
    <source>
        <dbReference type="ARBA" id="ARBA00022676"/>
    </source>
</evidence>
<feature type="compositionally biased region" description="Gly residues" evidence="8">
    <location>
        <begin position="354"/>
        <end position="374"/>
    </location>
</feature>
<dbReference type="Proteomes" id="UP001597448">
    <property type="component" value="Unassembled WGS sequence"/>
</dbReference>
<feature type="domain" description="Glycosyltransferase RgtA/B/C/D-like" evidence="10">
    <location>
        <begin position="66"/>
        <end position="224"/>
    </location>
</feature>
<evidence type="ECO:0000256" key="6">
    <source>
        <dbReference type="ARBA" id="ARBA00022989"/>
    </source>
</evidence>
<keyword evidence="4 12" id="KW-0808">Transferase</keyword>
<dbReference type="EMBL" id="JBHUKY010000010">
    <property type="protein sequence ID" value="MFD2408884.1"/>
    <property type="molecule type" value="Genomic_DNA"/>
</dbReference>
<dbReference type="RefSeq" id="WP_209993699.1">
    <property type="nucleotide sequence ID" value="NZ_JBHSVQ010000001.1"/>
</dbReference>
<feature type="transmembrane region" description="Helical" evidence="9">
    <location>
        <begin position="115"/>
        <end position="133"/>
    </location>
</feature>
<keyword evidence="3 12" id="KW-0328">Glycosyltransferase</keyword>
<comment type="subcellular location">
    <subcellularLocation>
        <location evidence="1">Cell membrane</location>
        <topology evidence="1">Multi-pass membrane protein</topology>
    </subcellularLocation>
</comment>
<sequence length="731" mass="76953">MKLLKRPGTDVVLLMIMLLAAVLYGYGIWNDQYANTYYTTAVGSMLQSFHNFFFASLDSAGSVTVDKPPVTFWLQTLSALVFGLHGWSVILPQVLSGVGSVLLVYLLVKPTFGRAAARLAALVMAATPVAAAVSRTNNIDTLLVFTLLLAAWFLFRGTQTHRLGSLLAAFGLIGVAFNEKMLQAYMVLPAFYLFYLLAAKMNWKKKTGTLAACTAVLLAVSLSWAVIVDSIPADKRPYIGSSGTNSVLGLAFGYNGVSRLTGDRSTGGAGSGGFGGGGMPGMNGEMPDYSGEFPAMDGAGGQGGADGQGATNGRDSAAGDNQSRDSGGTAPGQDGRGGGMVPGGQDGGRRGEGAEGGFGGFGGPNGRGGMNGGGMFNTGTAGPLRLFQQELSGQASWLLPFVLFGSIGILASLRRRSFTRQHKEAIFWLAWLVPVMGFFSIAGFFHQYYLIMMAPPVAALAGAGWSQLWSYYKERKAWLSWLLPAAVLATTVLEVYIIRPYDDTIGSGWSYGILAAGLAMTILLVILPLLKAVRDKSSWLHAAAVTGLLVLLIGPLYWAFTPLVYGNNSMTPAAGPDSGSSFGMGAMGNMPDMPNMPNMGGMGGRNNAAGINESLLTYLKKHNTGEKYLFAAMDYGTAGPYIIDEGEQVVILNGFNASDTPYTPDTLKELVESGQVKYFLVTSGGMGGGRGGGSSEITEWITKNGTEIPAADWQGTENSGNAGTLYEITLN</sequence>
<feature type="transmembrane region" description="Helical" evidence="9">
    <location>
        <begin position="425"/>
        <end position="442"/>
    </location>
</feature>
<dbReference type="InterPro" id="IPR056785">
    <property type="entry name" value="YkcA/B-like_C"/>
</dbReference>
<comment type="caution">
    <text evidence="12">The sequence shown here is derived from an EMBL/GenBank/DDBJ whole genome shotgun (WGS) entry which is preliminary data.</text>
</comment>
<evidence type="ECO:0000256" key="9">
    <source>
        <dbReference type="SAM" id="Phobius"/>
    </source>
</evidence>
<feature type="transmembrane region" description="Helical" evidence="9">
    <location>
        <begin position="139"/>
        <end position="155"/>
    </location>
</feature>
<keyword evidence="2" id="KW-1003">Cell membrane</keyword>
<feature type="transmembrane region" description="Helical" evidence="9">
    <location>
        <begin position="542"/>
        <end position="560"/>
    </location>
</feature>
<evidence type="ECO:0000259" key="11">
    <source>
        <dbReference type="Pfam" id="PF24878"/>
    </source>
</evidence>
<feature type="region of interest" description="Disordered" evidence="8">
    <location>
        <begin position="265"/>
        <end position="374"/>
    </location>
</feature>
<reference evidence="13" key="1">
    <citation type="journal article" date="2019" name="Int. J. Syst. Evol. Microbiol.">
        <title>The Global Catalogue of Microorganisms (GCM) 10K type strain sequencing project: providing services to taxonomists for standard genome sequencing and annotation.</title>
        <authorList>
            <consortium name="The Broad Institute Genomics Platform"/>
            <consortium name="The Broad Institute Genome Sequencing Center for Infectious Disease"/>
            <person name="Wu L."/>
            <person name="Ma J."/>
        </authorList>
    </citation>
    <scope>NUCLEOTIDE SEQUENCE [LARGE SCALE GENOMIC DNA]</scope>
    <source>
        <strain evidence="13">CCM 8725</strain>
    </source>
</reference>
<evidence type="ECO:0000256" key="4">
    <source>
        <dbReference type="ARBA" id="ARBA00022679"/>
    </source>
</evidence>
<proteinExistence type="predicted"/>
<dbReference type="Pfam" id="PF24878">
    <property type="entry name" value="YkcB_C"/>
    <property type="match status" value="1"/>
</dbReference>
<dbReference type="PANTHER" id="PTHR33908:SF3">
    <property type="entry name" value="UNDECAPRENYL PHOSPHATE-ALPHA-4-AMINO-4-DEOXY-L-ARABINOSE ARABINOSYL TRANSFERASE"/>
    <property type="match status" value="1"/>
</dbReference>
<keyword evidence="13" id="KW-1185">Reference proteome</keyword>
<dbReference type="EC" id="2.4.-.-" evidence="12"/>
<dbReference type="InterPro" id="IPR050297">
    <property type="entry name" value="LipidA_mod_glycosyltrf_83"/>
</dbReference>
<dbReference type="GO" id="GO:0016757">
    <property type="term" value="F:glycosyltransferase activity"/>
    <property type="evidence" value="ECO:0007669"/>
    <property type="project" value="UniProtKB-KW"/>
</dbReference>
<feature type="compositionally biased region" description="Polar residues" evidence="8">
    <location>
        <begin position="311"/>
        <end position="326"/>
    </location>
</feature>
<feature type="transmembrane region" description="Helical" evidence="9">
    <location>
        <begin position="478"/>
        <end position="497"/>
    </location>
</feature>
<dbReference type="Pfam" id="PF13231">
    <property type="entry name" value="PMT_2"/>
    <property type="match status" value="1"/>
</dbReference>
<evidence type="ECO:0000256" key="7">
    <source>
        <dbReference type="ARBA" id="ARBA00023136"/>
    </source>
</evidence>
<evidence type="ECO:0000256" key="8">
    <source>
        <dbReference type="SAM" id="MobiDB-lite"/>
    </source>
</evidence>
<name>A0ABW5F2T3_9BACL</name>
<evidence type="ECO:0000313" key="12">
    <source>
        <dbReference type="EMBL" id="MFD2408884.1"/>
    </source>
</evidence>
<feature type="transmembrane region" description="Helical" evidence="9">
    <location>
        <begin position="184"/>
        <end position="203"/>
    </location>
</feature>
<evidence type="ECO:0000256" key="5">
    <source>
        <dbReference type="ARBA" id="ARBA00022692"/>
    </source>
</evidence>
<feature type="domain" description="Putative mannosyltransferase YkcA/B-like C-terminal" evidence="11">
    <location>
        <begin position="615"/>
        <end position="704"/>
    </location>
</feature>
<evidence type="ECO:0000256" key="1">
    <source>
        <dbReference type="ARBA" id="ARBA00004651"/>
    </source>
</evidence>
<evidence type="ECO:0000313" key="13">
    <source>
        <dbReference type="Proteomes" id="UP001597448"/>
    </source>
</evidence>
<feature type="transmembrane region" description="Helical" evidence="9">
    <location>
        <begin position="395"/>
        <end position="413"/>
    </location>
</feature>
<feature type="transmembrane region" description="Helical" evidence="9">
    <location>
        <begin position="210"/>
        <end position="227"/>
    </location>
</feature>
<feature type="transmembrane region" description="Helical" evidence="9">
    <location>
        <begin position="509"/>
        <end position="530"/>
    </location>
</feature>
<evidence type="ECO:0000259" key="10">
    <source>
        <dbReference type="Pfam" id="PF13231"/>
    </source>
</evidence>
<keyword evidence="6 9" id="KW-1133">Transmembrane helix</keyword>
<keyword evidence="7 9" id="KW-0472">Membrane</keyword>
<feature type="compositionally biased region" description="Gly residues" evidence="8">
    <location>
        <begin position="334"/>
        <end position="346"/>
    </location>
</feature>
<feature type="transmembrane region" description="Helical" evidence="9">
    <location>
        <begin position="162"/>
        <end position="178"/>
    </location>
</feature>
<organism evidence="12 13">
    <name type="scientific">Paenibacillus rhizoplanae</name>
    <dbReference type="NCBI Taxonomy" id="1917181"/>
    <lineage>
        <taxon>Bacteria</taxon>
        <taxon>Bacillati</taxon>
        <taxon>Bacillota</taxon>
        <taxon>Bacilli</taxon>
        <taxon>Bacillales</taxon>
        <taxon>Paenibacillaceae</taxon>
        <taxon>Paenibacillus</taxon>
    </lineage>
</organism>
<keyword evidence="5 9" id="KW-0812">Transmembrane</keyword>
<feature type="transmembrane region" description="Helical" evidence="9">
    <location>
        <begin position="448"/>
        <end position="466"/>
    </location>
</feature>
<feature type="compositionally biased region" description="Gly residues" evidence="8">
    <location>
        <begin position="265"/>
        <end position="281"/>
    </location>
</feature>
<dbReference type="InterPro" id="IPR038731">
    <property type="entry name" value="RgtA/B/C-like"/>
</dbReference>
<feature type="transmembrane region" description="Helical" evidence="9">
    <location>
        <begin position="87"/>
        <end position="108"/>
    </location>
</feature>
<protein>
    <submittedName>
        <fullName evidence="12">Glycosyltransferase family 39 protein</fullName>
        <ecNumber evidence="12">2.4.-.-</ecNumber>
    </submittedName>
</protein>
<dbReference type="PANTHER" id="PTHR33908">
    <property type="entry name" value="MANNOSYLTRANSFERASE YKCB-RELATED"/>
    <property type="match status" value="1"/>
</dbReference>
<gene>
    <name evidence="12" type="ORF">ACFSX3_03330</name>
</gene>
<feature type="compositionally biased region" description="Gly residues" evidence="8">
    <location>
        <begin position="298"/>
        <end position="307"/>
    </location>
</feature>
<evidence type="ECO:0000256" key="2">
    <source>
        <dbReference type="ARBA" id="ARBA00022475"/>
    </source>
</evidence>